<feature type="chain" id="PRO_5047223627" evidence="1">
    <location>
        <begin position="29"/>
        <end position="161"/>
    </location>
</feature>
<evidence type="ECO:0000259" key="2">
    <source>
        <dbReference type="Pfam" id="PF00652"/>
    </source>
</evidence>
<dbReference type="EMBL" id="JBHMCE010000022">
    <property type="protein sequence ID" value="MFB9533949.1"/>
    <property type="molecule type" value="Genomic_DNA"/>
</dbReference>
<accession>A0ABV5QF23</accession>
<feature type="domain" description="Ricin B lectin" evidence="2">
    <location>
        <begin position="35"/>
        <end position="139"/>
    </location>
</feature>
<evidence type="ECO:0000256" key="1">
    <source>
        <dbReference type="SAM" id="SignalP"/>
    </source>
</evidence>
<dbReference type="Pfam" id="PF00652">
    <property type="entry name" value="Ricin_B_lectin"/>
    <property type="match status" value="1"/>
</dbReference>
<dbReference type="CDD" id="cd23415">
    <property type="entry name" value="beta-trefoil_Ricin_AH"/>
    <property type="match status" value="1"/>
</dbReference>
<organism evidence="3 4">
    <name type="scientific">Nonomuraea roseola</name>
    <dbReference type="NCBI Taxonomy" id="46179"/>
    <lineage>
        <taxon>Bacteria</taxon>
        <taxon>Bacillati</taxon>
        <taxon>Actinomycetota</taxon>
        <taxon>Actinomycetes</taxon>
        <taxon>Streptosporangiales</taxon>
        <taxon>Streptosporangiaceae</taxon>
        <taxon>Nonomuraea</taxon>
    </lineage>
</organism>
<dbReference type="Proteomes" id="UP001589646">
    <property type="component" value="Unassembled WGS sequence"/>
</dbReference>
<keyword evidence="1" id="KW-0732">Signal</keyword>
<reference evidence="3 4" key="1">
    <citation type="submission" date="2024-09" db="EMBL/GenBank/DDBJ databases">
        <authorList>
            <person name="Sun Q."/>
            <person name="Mori K."/>
        </authorList>
    </citation>
    <scope>NUCLEOTIDE SEQUENCE [LARGE SCALE GENOMIC DNA]</scope>
    <source>
        <strain evidence="3 4">JCM 3323</strain>
    </source>
</reference>
<proteinExistence type="predicted"/>
<dbReference type="RefSeq" id="WP_346119901.1">
    <property type="nucleotide sequence ID" value="NZ_BAAAXC010000009.1"/>
</dbReference>
<feature type="signal peptide" evidence="1">
    <location>
        <begin position="1"/>
        <end position="28"/>
    </location>
</feature>
<dbReference type="InterPro" id="IPR000772">
    <property type="entry name" value="Ricin_B_lectin"/>
</dbReference>
<keyword evidence="4" id="KW-1185">Reference proteome</keyword>
<evidence type="ECO:0000313" key="3">
    <source>
        <dbReference type="EMBL" id="MFB9533949.1"/>
    </source>
</evidence>
<sequence length="161" mass="17578">MRPALGRTALATAAAAALTAAMVTPSQADASAVTYFTLKNQDSGLCLDSNLNGSVYTMSCNGGHYQQWRFVDGQTTRQKLYKNRATGLCLINYIQDGVETGTCDATWWKQNWDSYSDGRIVCVTSSGVHWTLYDKRNSTGVFTTSGSVNPLSAAKWTRRNV</sequence>
<comment type="caution">
    <text evidence="3">The sequence shown here is derived from an EMBL/GenBank/DDBJ whole genome shotgun (WGS) entry which is preliminary data.</text>
</comment>
<dbReference type="PROSITE" id="PS50231">
    <property type="entry name" value="RICIN_B_LECTIN"/>
    <property type="match status" value="1"/>
</dbReference>
<gene>
    <name evidence="3" type="ORF">ACFFRN_45760</name>
</gene>
<dbReference type="SUPFAM" id="SSF50370">
    <property type="entry name" value="Ricin B-like lectins"/>
    <property type="match status" value="1"/>
</dbReference>
<name>A0ABV5QF23_9ACTN</name>
<protein>
    <submittedName>
        <fullName evidence="3">Ricin-type beta-trefoil lectin domain protein</fullName>
    </submittedName>
</protein>
<dbReference type="Gene3D" id="2.80.10.50">
    <property type="match status" value="1"/>
</dbReference>
<dbReference type="InterPro" id="IPR035992">
    <property type="entry name" value="Ricin_B-like_lectins"/>
</dbReference>
<evidence type="ECO:0000313" key="4">
    <source>
        <dbReference type="Proteomes" id="UP001589646"/>
    </source>
</evidence>